<sequence length="80" mass="8966">MKVGDSLVQRIPTYVNNFTTGISDGLWQSPCYYYIGVLSPEVLLKRNYSSDAIGWIPGIVVKEEGSAVPVLPDYTDYQYN</sequence>
<proteinExistence type="predicted"/>
<protein>
    <submittedName>
        <fullName evidence="1">Uncharacterized protein</fullName>
    </submittedName>
</protein>
<organism evidence="1">
    <name type="scientific">Salix viminalis</name>
    <name type="common">Common osier</name>
    <name type="synonym">Basket willow</name>
    <dbReference type="NCBI Taxonomy" id="40686"/>
    <lineage>
        <taxon>Eukaryota</taxon>
        <taxon>Viridiplantae</taxon>
        <taxon>Streptophyta</taxon>
        <taxon>Embryophyta</taxon>
        <taxon>Tracheophyta</taxon>
        <taxon>Spermatophyta</taxon>
        <taxon>Magnoliopsida</taxon>
        <taxon>eudicotyledons</taxon>
        <taxon>Gunneridae</taxon>
        <taxon>Pentapetalae</taxon>
        <taxon>rosids</taxon>
        <taxon>fabids</taxon>
        <taxon>Malpighiales</taxon>
        <taxon>Salicaceae</taxon>
        <taxon>Saliceae</taxon>
        <taxon>Salix</taxon>
    </lineage>
</organism>
<dbReference type="EMBL" id="CAADRP010001707">
    <property type="protein sequence ID" value="VFU49244.1"/>
    <property type="molecule type" value="Genomic_DNA"/>
</dbReference>
<gene>
    <name evidence="1" type="ORF">SVIM_LOCUS324433</name>
</gene>
<name>A0A6N2M6U1_SALVM</name>
<accession>A0A6N2M6U1</accession>
<evidence type="ECO:0000313" key="1">
    <source>
        <dbReference type="EMBL" id="VFU49244.1"/>
    </source>
</evidence>
<reference evidence="1" key="1">
    <citation type="submission" date="2019-03" db="EMBL/GenBank/DDBJ databases">
        <authorList>
            <person name="Mank J."/>
            <person name="Almeida P."/>
        </authorList>
    </citation>
    <scope>NUCLEOTIDE SEQUENCE</scope>
    <source>
        <strain evidence="1">78183</strain>
    </source>
</reference>
<dbReference type="AlphaFoldDB" id="A0A6N2M6U1"/>